<dbReference type="PIRSF" id="PIRSF006446">
    <property type="entry name" value="Cyt_quinol_oxidase_1"/>
    <property type="match status" value="1"/>
</dbReference>
<comment type="similarity">
    <text evidence="2 12">Belongs to the cytochrome ubiquinol oxidase subunit 1 family.</text>
</comment>
<gene>
    <name evidence="14" type="ORF">SAMN05661109_02513</name>
</gene>
<feature type="transmembrane region" description="Helical" evidence="12">
    <location>
        <begin position="342"/>
        <end position="364"/>
    </location>
</feature>
<dbReference type="GO" id="GO:0020037">
    <property type="term" value="F:heme binding"/>
    <property type="evidence" value="ECO:0007669"/>
    <property type="project" value="TreeGrafter"/>
</dbReference>
<evidence type="ECO:0000313" key="14">
    <source>
        <dbReference type="EMBL" id="SES28190.1"/>
    </source>
</evidence>
<dbReference type="GO" id="GO:0009055">
    <property type="term" value="F:electron transfer activity"/>
    <property type="evidence" value="ECO:0007669"/>
    <property type="project" value="UniProtKB-UniRule"/>
</dbReference>
<name>A0A1H9W2L8_9CORY</name>
<dbReference type="Proteomes" id="UP000198929">
    <property type="component" value="Unassembled WGS sequence"/>
</dbReference>
<feature type="compositionally biased region" description="Polar residues" evidence="13">
    <location>
        <begin position="501"/>
        <end position="518"/>
    </location>
</feature>
<dbReference type="PANTHER" id="PTHR30365:SF15">
    <property type="entry name" value="CYTOCHROME BD UBIQUINOL OXIDASE SUBUNIT 1"/>
    <property type="match status" value="1"/>
</dbReference>
<dbReference type="GO" id="GO:0016682">
    <property type="term" value="F:oxidoreductase activity, acting on diphenols and related substances as donors, oxygen as acceptor"/>
    <property type="evidence" value="ECO:0007669"/>
    <property type="project" value="TreeGrafter"/>
</dbReference>
<feature type="transmembrane region" description="Helical" evidence="12">
    <location>
        <begin position="129"/>
        <end position="152"/>
    </location>
</feature>
<feature type="transmembrane region" description="Helical" evidence="12">
    <location>
        <begin position="93"/>
        <end position="117"/>
    </location>
</feature>
<feature type="transmembrane region" description="Helical" evidence="12">
    <location>
        <begin position="441"/>
        <end position="462"/>
    </location>
</feature>
<reference evidence="15" key="1">
    <citation type="submission" date="2016-10" db="EMBL/GenBank/DDBJ databases">
        <authorList>
            <person name="Varghese N."/>
            <person name="Submissions S."/>
        </authorList>
    </citation>
    <scope>NUCLEOTIDE SEQUENCE [LARGE SCALE GENOMIC DNA]</scope>
    <source>
        <strain evidence="15">DSM 20524</strain>
    </source>
</reference>
<keyword evidence="7 12" id="KW-0479">Metal-binding</keyword>
<keyword evidence="4 12" id="KW-1003">Cell membrane</keyword>
<dbReference type="InterPro" id="IPR002585">
    <property type="entry name" value="Cyt-d_ubiquinol_oxidase_su_1"/>
</dbReference>
<feature type="transmembrane region" description="Helical" evidence="12">
    <location>
        <begin position="188"/>
        <end position="209"/>
    </location>
</feature>
<evidence type="ECO:0000313" key="15">
    <source>
        <dbReference type="Proteomes" id="UP000198929"/>
    </source>
</evidence>
<evidence type="ECO:0000256" key="4">
    <source>
        <dbReference type="ARBA" id="ARBA00022475"/>
    </source>
</evidence>
<evidence type="ECO:0000256" key="5">
    <source>
        <dbReference type="ARBA" id="ARBA00022617"/>
    </source>
</evidence>
<keyword evidence="10 12" id="KW-0408">Iron</keyword>
<keyword evidence="8 12" id="KW-0249">Electron transport</keyword>
<proteinExistence type="inferred from homology"/>
<protein>
    <submittedName>
        <fullName evidence="14">Cytochrome bd-I ubiquinol oxidase subunit 1 apoprotein</fullName>
    </submittedName>
</protein>
<evidence type="ECO:0000256" key="3">
    <source>
        <dbReference type="ARBA" id="ARBA00022448"/>
    </source>
</evidence>
<dbReference type="GO" id="GO:0019646">
    <property type="term" value="P:aerobic electron transport chain"/>
    <property type="evidence" value="ECO:0007669"/>
    <property type="project" value="InterPro"/>
</dbReference>
<evidence type="ECO:0000256" key="7">
    <source>
        <dbReference type="ARBA" id="ARBA00022723"/>
    </source>
</evidence>
<dbReference type="EMBL" id="FOGQ01000016">
    <property type="protein sequence ID" value="SES28190.1"/>
    <property type="molecule type" value="Genomic_DNA"/>
</dbReference>
<evidence type="ECO:0000256" key="2">
    <source>
        <dbReference type="ARBA" id="ARBA00009819"/>
    </source>
</evidence>
<keyword evidence="15" id="KW-1185">Reference proteome</keyword>
<evidence type="ECO:0000256" key="11">
    <source>
        <dbReference type="ARBA" id="ARBA00023136"/>
    </source>
</evidence>
<keyword evidence="6 12" id="KW-0812">Transmembrane</keyword>
<evidence type="ECO:0000256" key="12">
    <source>
        <dbReference type="PIRNR" id="PIRNR006446"/>
    </source>
</evidence>
<dbReference type="STRING" id="1121357.SAMN05661109_02513"/>
<dbReference type="AlphaFoldDB" id="A0A1H9W2L8"/>
<feature type="transmembrane region" description="Helical" evidence="12">
    <location>
        <begin position="53"/>
        <end position="73"/>
    </location>
</feature>
<comment type="subcellular location">
    <subcellularLocation>
        <location evidence="1">Cell membrane</location>
        <topology evidence="1">Multi-pass membrane protein</topology>
    </subcellularLocation>
</comment>
<evidence type="ECO:0000256" key="8">
    <source>
        <dbReference type="ARBA" id="ARBA00022982"/>
    </source>
</evidence>
<dbReference type="RefSeq" id="WP_092260662.1">
    <property type="nucleotide sequence ID" value="NZ_CP047199.1"/>
</dbReference>
<feature type="region of interest" description="Disordered" evidence="13">
    <location>
        <begin position="487"/>
        <end position="533"/>
    </location>
</feature>
<feature type="transmembrane region" description="Helical" evidence="12">
    <location>
        <begin position="20"/>
        <end position="41"/>
    </location>
</feature>
<feature type="transmembrane region" description="Helical" evidence="12">
    <location>
        <begin position="230"/>
        <end position="251"/>
    </location>
</feature>
<sequence>MELDLVDISRWQFGITTVYHYIFVPLTIGLAPMVAIMQTIWHRTGNEAWYRATRFFGNLFLINFATGVVTGIVQEFQFGMNWSEYSSFVGDVFGAPLAFEGLAAFFFESIFLGVWIFGWGRVPQWAHLALIWIVSVAVHMSAYFIIVANSFMQHPVGAVYNPETDRAELVDFFALLTNPTAMQGFPHAVFGSWFLAGTFVCAIAGWWMIREKRQGDPQGHAATIWRDCTRFGSWVIMISAVGIALTGDFLAKLMFTQQPMKMASAEALCHTEMDPHFSVLSISTMNDCESAVQLIGVPFVLPFLAEGKLSGVELQGVMELQAQYEMLYGPGNYTPNLFVTYWSFRLMIGFMVIPVIMALVALWVTRKNRVPEAKWMGTLALWALPAPWLSNFSGWVFTEMGRQPWIVHPNPAYQGTNSPGGEHKIHMIVDFGVSDHATWQVWFSLIAFTALYGILAIIWFYLMRMYVRKGMDQPGLAEGDSKHLAEVTYGPDEDSELAPLSFSTTRNDAQSSGAMTPESSGSTGSTSLKDREK</sequence>
<evidence type="ECO:0000256" key="1">
    <source>
        <dbReference type="ARBA" id="ARBA00004651"/>
    </source>
</evidence>
<evidence type="ECO:0000256" key="9">
    <source>
        <dbReference type="ARBA" id="ARBA00022989"/>
    </source>
</evidence>
<keyword evidence="3 12" id="KW-0813">Transport</keyword>
<evidence type="ECO:0000256" key="13">
    <source>
        <dbReference type="SAM" id="MobiDB-lite"/>
    </source>
</evidence>
<keyword evidence="9 12" id="KW-1133">Transmembrane helix</keyword>
<accession>A0A1H9W2L8</accession>
<keyword evidence="11 12" id="KW-0472">Membrane</keyword>
<dbReference type="Pfam" id="PF01654">
    <property type="entry name" value="Cyt_bd_oxida_I"/>
    <property type="match status" value="1"/>
</dbReference>
<dbReference type="PANTHER" id="PTHR30365">
    <property type="entry name" value="CYTOCHROME D UBIQUINOL OXIDASE"/>
    <property type="match status" value="1"/>
</dbReference>
<feature type="transmembrane region" description="Helical" evidence="12">
    <location>
        <begin position="376"/>
        <end position="397"/>
    </location>
</feature>
<evidence type="ECO:0000256" key="6">
    <source>
        <dbReference type="ARBA" id="ARBA00022692"/>
    </source>
</evidence>
<evidence type="ECO:0000256" key="10">
    <source>
        <dbReference type="ARBA" id="ARBA00023004"/>
    </source>
</evidence>
<dbReference type="GO" id="GO:0046872">
    <property type="term" value="F:metal ion binding"/>
    <property type="evidence" value="ECO:0007669"/>
    <property type="project" value="UniProtKB-UniRule"/>
</dbReference>
<dbReference type="GO" id="GO:0070069">
    <property type="term" value="C:cytochrome complex"/>
    <property type="evidence" value="ECO:0007669"/>
    <property type="project" value="UniProtKB-UniRule"/>
</dbReference>
<keyword evidence="5 12" id="KW-0349">Heme</keyword>
<dbReference type="GO" id="GO:0005886">
    <property type="term" value="C:plasma membrane"/>
    <property type="evidence" value="ECO:0007669"/>
    <property type="project" value="UniProtKB-SubCell"/>
</dbReference>
<organism evidence="14 15">
    <name type="scientific">Corynebacterium cystitidis DSM 20524</name>
    <dbReference type="NCBI Taxonomy" id="1121357"/>
    <lineage>
        <taxon>Bacteria</taxon>
        <taxon>Bacillati</taxon>
        <taxon>Actinomycetota</taxon>
        <taxon>Actinomycetes</taxon>
        <taxon>Mycobacteriales</taxon>
        <taxon>Corynebacteriaceae</taxon>
        <taxon>Corynebacterium</taxon>
    </lineage>
</organism>